<evidence type="ECO:0000256" key="8">
    <source>
        <dbReference type="ARBA" id="ARBA00022840"/>
    </source>
</evidence>
<organism evidence="14 15">
    <name type="scientific">Zarconia navalis LEGE 11467</name>
    <dbReference type="NCBI Taxonomy" id="1828826"/>
    <lineage>
        <taxon>Bacteria</taxon>
        <taxon>Bacillati</taxon>
        <taxon>Cyanobacteriota</taxon>
        <taxon>Cyanophyceae</taxon>
        <taxon>Oscillatoriophycideae</taxon>
        <taxon>Oscillatoriales</taxon>
        <taxon>Oscillatoriales incertae sedis</taxon>
        <taxon>Zarconia</taxon>
        <taxon>Zarconia navalis</taxon>
    </lineage>
</organism>
<dbReference type="EC" id="2.7.1.15" evidence="2 12"/>
<comment type="subunit">
    <text evidence="12">Homodimer.</text>
</comment>
<comment type="pathway">
    <text evidence="12">Carbohydrate metabolism; D-ribose degradation; D-ribose 5-phosphate from beta-D-ribopyranose: step 2/2.</text>
</comment>
<evidence type="ECO:0000256" key="9">
    <source>
        <dbReference type="ARBA" id="ARBA00022842"/>
    </source>
</evidence>
<evidence type="ECO:0000256" key="3">
    <source>
        <dbReference type="ARBA" id="ARBA00016943"/>
    </source>
</evidence>
<accession>A0A928W336</accession>
<feature type="binding site" evidence="12">
    <location>
        <position position="268"/>
    </location>
    <ligand>
        <name>substrate</name>
    </ligand>
</feature>
<sequence>MSAIVVGSINMDLVTRASRFPQPGETLIGRNFSTVTGGKGANQAVAAARLGIETHLVGRVGADEFGQVLLAGLRGAGVNIDAVEIDKQTHSGVAAIVTNDTGENNIIVVPGANHRVDTSEIDRLASLLPQARVLLLQLEIPLDCVTTALDVACNQGVRVILDPAPVPLNFPRELYRKIDIITPNEVEASQLTGICVECPDSAAKAADRLLQWGVGTAIVKLGHQGAYCATTDVREASPSSESVAAPRSNRFFVPAFSVAAVDTVAAGDAFNGALAAAIARDVSWREALTQAAAAGAIATTQPGAQTALCDRLTLESFLRERQV</sequence>
<name>A0A928W336_9CYAN</name>
<evidence type="ECO:0000256" key="5">
    <source>
        <dbReference type="ARBA" id="ARBA00022723"/>
    </source>
</evidence>
<keyword evidence="8 12" id="KW-0067">ATP-binding</keyword>
<dbReference type="HAMAP" id="MF_01987">
    <property type="entry name" value="Ribokinase"/>
    <property type="match status" value="1"/>
</dbReference>
<gene>
    <name evidence="12 14" type="primary">rbsK</name>
    <name evidence="14" type="ORF">IQ235_16170</name>
</gene>
<comment type="subcellular location">
    <subcellularLocation>
        <location evidence="12">Cytoplasm</location>
    </subcellularLocation>
</comment>
<reference evidence="14" key="1">
    <citation type="submission" date="2020-10" db="EMBL/GenBank/DDBJ databases">
        <authorList>
            <person name="Castelo-Branco R."/>
            <person name="Eusebio N."/>
            <person name="Adriana R."/>
            <person name="Vieira A."/>
            <person name="Brugerolle De Fraissinette N."/>
            <person name="Rezende De Castro R."/>
            <person name="Schneider M.P."/>
            <person name="Vasconcelos V."/>
            <person name="Leao P.N."/>
        </authorList>
    </citation>
    <scope>NUCLEOTIDE SEQUENCE</scope>
    <source>
        <strain evidence="14">LEGE 11467</strain>
    </source>
</reference>
<dbReference type="InterPro" id="IPR002139">
    <property type="entry name" value="Ribo/fructo_kinase"/>
</dbReference>
<feature type="binding site" evidence="12">
    <location>
        <begin position="267"/>
        <end position="268"/>
    </location>
    <ligand>
        <name>ATP</name>
        <dbReference type="ChEBI" id="CHEBI:30616"/>
    </ligand>
</feature>
<feature type="binding site" evidence="12">
    <location>
        <begin position="10"/>
        <end position="12"/>
    </location>
    <ligand>
        <name>substrate</name>
    </ligand>
</feature>
<proteinExistence type="inferred from homology"/>
<dbReference type="EMBL" id="JADEXN010000335">
    <property type="protein sequence ID" value="MBE9042315.1"/>
    <property type="molecule type" value="Genomic_DNA"/>
</dbReference>
<evidence type="ECO:0000256" key="1">
    <source>
        <dbReference type="ARBA" id="ARBA00005380"/>
    </source>
</evidence>
<dbReference type="NCBIfam" id="TIGR02152">
    <property type="entry name" value="D_ribokin_bact"/>
    <property type="match status" value="1"/>
</dbReference>
<evidence type="ECO:0000256" key="2">
    <source>
        <dbReference type="ARBA" id="ARBA00012035"/>
    </source>
</evidence>
<evidence type="ECO:0000259" key="13">
    <source>
        <dbReference type="Pfam" id="PF00294"/>
    </source>
</evidence>
<dbReference type="GO" id="GO:0005524">
    <property type="term" value="F:ATP binding"/>
    <property type="evidence" value="ECO:0007669"/>
    <property type="project" value="UniProtKB-UniRule"/>
</dbReference>
<feature type="binding site" evidence="12">
    <location>
        <position position="264"/>
    </location>
    <ligand>
        <name>K(+)</name>
        <dbReference type="ChEBI" id="CHEBI:29103"/>
    </ligand>
</feature>
<dbReference type="GO" id="GO:0004747">
    <property type="term" value="F:ribokinase activity"/>
    <property type="evidence" value="ECO:0007669"/>
    <property type="project" value="UniProtKB-UniRule"/>
</dbReference>
<feature type="binding site" evidence="12">
    <location>
        <position position="262"/>
    </location>
    <ligand>
        <name>K(+)</name>
        <dbReference type="ChEBI" id="CHEBI:29103"/>
    </ligand>
</feature>
<evidence type="ECO:0000256" key="7">
    <source>
        <dbReference type="ARBA" id="ARBA00022777"/>
    </source>
</evidence>
<dbReference type="Pfam" id="PF00294">
    <property type="entry name" value="PfkB"/>
    <property type="match status" value="1"/>
</dbReference>
<feature type="binding site" evidence="12">
    <location>
        <begin position="38"/>
        <end position="42"/>
    </location>
    <ligand>
        <name>substrate</name>
    </ligand>
</feature>
<feature type="binding site" evidence="12">
    <location>
        <position position="139"/>
    </location>
    <ligand>
        <name>substrate</name>
    </ligand>
</feature>
<dbReference type="PANTHER" id="PTHR10584">
    <property type="entry name" value="SUGAR KINASE"/>
    <property type="match status" value="1"/>
</dbReference>
<evidence type="ECO:0000256" key="11">
    <source>
        <dbReference type="ARBA" id="ARBA00023277"/>
    </source>
</evidence>
<feature type="binding site" evidence="12">
    <location>
        <position position="301"/>
    </location>
    <ligand>
        <name>K(+)</name>
        <dbReference type="ChEBI" id="CHEBI:29103"/>
    </ligand>
</feature>
<evidence type="ECO:0000313" key="15">
    <source>
        <dbReference type="Proteomes" id="UP000621799"/>
    </source>
</evidence>
<feature type="domain" description="Carbohydrate kinase PfkB" evidence="13">
    <location>
        <begin position="4"/>
        <end position="307"/>
    </location>
</feature>
<dbReference type="PANTHER" id="PTHR10584:SF166">
    <property type="entry name" value="RIBOKINASE"/>
    <property type="match status" value="1"/>
</dbReference>
<keyword evidence="10 12" id="KW-0630">Potassium</keyword>
<keyword evidence="9 12" id="KW-0460">Magnesium</keyword>
<feature type="binding site" evidence="12">
    <location>
        <position position="184"/>
    </location>
    <ligand>
        <name>ATP</name>
        <dbReference type="ChEBI" id="CHEBI:30616"/>
    </ligand>
</feature>
<dbReference type="GO" id="GO:0046872">
    <property type="term" value="F:metal ion binding"/>
    <property type="evidence" value="ECO:0007669"/>
    <property type="project" value="UniProtKB-KW"/>
</dbReference>
<protein>
    <recommendedName>
        <fullName evidence="3 12">Ribokinase</fullName>
        <shortName evidence="12">RK</shortName>
        <ecNumber evidence="2 12">2.7.1.15</ecNumber>
    </recommendedName>
</protein>
<feature type="binding site" evidence="12">
    <location>
        <position position="298"/>
    </location>
    <ligand>
        <name>K(+)</name>
        <dbReference type="ChEBI" id="CHEBI:29103"/>
    </ligand>
</feature>
<dbReference type="InterPro" id="IPR002173">
    <property type="entry name" value="Carboh/pur_kinase_PfkB_CS"/>
</dbReference>
<comment type="caution">
    <text evidence="14">The sequence shown here is derived from an EMBL/GenBank/DDBJ whole genome shotgun (WGS) entry which is preliminary data.</text>
</comment>
<comment type="similarity">
    <text evidence="1">Belongs to the carbohydrate kinase pfkB family.</text>
</comment>
<dbReference type="SUPFAM" id="SSF53613">
    <property type="entry name" value="Ribokinase-like"/>
    <property type="match status" value="1"/>
</dbReference>
<keyword evidence="15" id="KW-1185">Reference proteome</keyword>
<dbReference type="AlphaFoldDB" id="A0A928W336"/>
<comment type="cofactor">
    <cofactor evidence="12">
        <name>Mg(2+)</name>
        <dbReference type="ChEBI" id="CHEBI:18420"/>
    </cofactor>
    <text evidence="12">Requires a divalent cation, most likely magnesium in vivo, as an electrophilic catalyst to aid phosphoryl group transfer. It is the chelate of the metal and the nucleotide that is the actual substrate.</text>
</comment>
<dbReference type="PRINTS" id="PR00990">
    <property type="entry name" value="RIBOKINASE"/>
</dbReference>
<keyword evidence="12" id="KW-0963">Cytoplasm</keyword>
<dbReference type="InterPro" id="IPR011877">
    <property type="entry name" value="Ribokinase"/>
</dbReference>
<dbReference type="InterPro" id="IPR011611">
    <property type="entry name" value="PfkB_dom"/>
</dbReference>
<dbReference type="CDD" id="cd01174">
    <property type="entry name" value="ribokinase"/>
    <property type="match status" value="1"/>
</dbReference>
<feature type="binding site" evidence="12">
    <location>
        <position position="303"/>
    </location>
    <ligand>
        <name>K(+)</name>
        <dbReference type="ChEBI" id="CHEBI:29103"/>
    </ligand>
</feature>
<keyword evidence="5 12" id="KW-0479">Metal-binding</keyword>
<evidence type="ECO:0000313" key="14">
    <source>
        <dbReference type="EMBL" id="MBE9042315.1"/>
    </source>
</evidence>
<evidence type="ECO:0000256" key="12">
    <source>
        <dbReference type="HAMAP-Rule" id="MF_01987"/>
    </source>
</evidence>
<comment type="catalytic activity">
    <reaction evidence="12">
        <text>D-ribose + ATP = D-ribose 5-phosphate + ADP + H(+)</text>
        <dbReference type="Rhea" id="RHEA:13697"/>
        <dbReference type="ChEBI" id="CHEBI:15378"/>
        <dbReference type="ChEBI" id="CHEBI:30616"/>
        <dbReference type="ChEBI" id="CHEBI:47013"/>
        <dbReference type="ChEBI" id="CHEBI:78346"/>
        <dbReference type="ChEBI" id="CHEBI:456216"/>
        <dbReference type="EC" id="2.7.1.15"/>
    </reaction>
</comment>
<keyword evidence="4 12" id="KW-0808">Transferase</keyword>
<dbReference type="RefSeq" id="WP_264322481.1">
    <property type="nucleotide sequence ID" value="NZ_JADEXN010000335.1"/>
</dbReference>
<dbReference type="GO" id="GO:0019303">
    <property type="term" value="P:D-ribose catabolic process"/>
    <property type="evidence" value="ECO:0007669"/>
    <property type="project" value="UniProtKB-UniRule"/>
</dbReference>
<dbReference type="PROSITE" id="PS00584">
    <property type="entry name" value="PFKB_KINASES_2"/>
    <property type="match status" value="1"/>
</dbReference>
<comment type="function">
    <text evidence="12">Catalyzes the phosphorylation of ribose at O-5 in a reaction requiring ATP and magnesium. The resulting D-ribose-5-phosphate can then be used either for sythesis of nucleotides, histidine, and tryptophan, or as a component of the pentose phosphate pathway.</text>
</comment>
<comment type="similarity">
    <text evidence="12">Belongs to the carbohydrate kinase PfkB family. Ribokinase subfamily.</text>
</comment>
<feature type="binding site" evidence="12">
    <location>
        <begin position="220"/>
        <end position="225"/>
    </location>
    <ligand>
        <name>ATP</name>
        <dbReference type="ChEBI" id="CHEBI:30616"/>
    </ligand>
</feature>
<evidence type="ECO:0000256" key="10">
    <source>
        <dbReference type="ARBA" id="ARBA00022958"/>
    </source>
</evidence>
<keyword evidence="7 12" id="KW-0418">Kinase</keyword>
<comment type="activity regulation">
    <text evidence="12">Activated by a monovalent cation that binds near, but not in, the active site. The most likely occupant of the site in vivo is potassium. Ion binding induces a conformational change that may alter substrate affinity.</text>
</comment>
<dbReference type="GO" id="GO:0005829">
    <property type="term" value="C:cytosol"/>
    <property type="evidence" value="ECO:0007669"/>
    <property type="project" value="TreeGrafter"/>
</dbReference>
<dbReference type="Proteomes" id="UP000621799">
    <property type="component" value="Unassembled WGS sequence"/>
</dbReference>
<keyword evidence="11 12" id="KW-0119">Carbohydrate metabolism</keyword>
<comment type="caution">
    <text evidence="12">Lacks conserved residue(s) required for the propagation of feature annotation.</text>
</comment>
<evidence type="ECO:0000256" key="6">
    <source>
        <dbReference type="ARBA" id="ARBA00022741"/>
    </source>
</evidence>
<keyword evidence="6 12" id="KW-0547">Nucleotide-binding</keyword>
<dbReference type="InterPro" id="IPR029056">
    <property type="entry name" value="Ribokinase-like"/>
</dbReference>
<evidence type="ECO:0000256" key="4">
    <source>
        <dbReference type="ARBA" id="ARBA00022679"/>
    </source>
</evidence>
<dbReference type="Gene3D" id="3.40.1190.20">
    <property type="match status" value="1"/>
</dbReference>
<feature type="active site" description="Proton acceptor" evidence="12">
    <location>
        <position position="268"/>
    </location>
</feature>